<keyword evidence="1" id="KW-0175">Coiled coil</keyword>
<proteinExistence type="predicted"/>
<feature type="coiled-coil region" evidence="1">
    <location>
        <begin position="41"/>
        <end position="68"/>
    </location>
</feature>
<dbReference type="EMBL" id="MN740138">
    <property type="protein sequence ID" value="QHT89294.1"/>
    <property type="molecule type" value="Genomic_DNA"/>
</dbReference>
<name>A0A6C0I8L2_9ZZZZ</name>
<evidence type="ECO:0000256" key="1">
    <source>
        <dbReference type="SAM" id="Coils"/>
    </source>
</evidence>
<accession>A0A6C0I8L2</accession>
<reference evidence="2" key="1">
    <citation type="journal article" date="2020" name="Nature">
        <title>Giant virus diversity and host interactions through global metagenomics.</title>
        <authorList>
            <person name="Schulz F."/>
            <person name="Roux S."/>
            <person name="Paez-Espino D."/>
            <person name="Jungbluth S."/>
            <person name="Walsh D.A."/>
            <person name="Denef V.J."/>
            <person name="McMahon K.D."/>
            <person name="Konstantinidis K.T."/>
            <person name="Eloe-Fadrosh E.A."/>
            <person name="Kyrpides N.C."/>
            <person name="Woyke T."/>
        </authorList>
    </citation>
    <scope>NUCLEOTIDE SEQUENCE</scope>
    <source>
        <strain evidence="2">GVMAG-M-3300023184-53</strain>
    </source>
</reference>
<dbReference type="AlphaFoldDB" id="A0A6C0I8L2"/>
<organism evidence="2">
    <name type="scientific">viral metagenome</name>
    <dbReference type="NCBI Taxonomy" id="1070528"/>
    <lineage>
        <taxon>unclassified sequences</taxon>
        <taxon>metagenomes</taxon>
        <taxon>organismal metagenomes</taxon>
    </lineage>
</organism>
<evidence type="ECO:0000313" key="2">
    <source>
        <dbReference type="EMBL" id="QHT89294.1"/>
    </source>
</evidence>
<sequence length="69" mass="8022">MIKLTQNDSQRIVKTINNDINDCAVEINRLNSLLLFINSGIKKLNFQKEEIENKVQLLEKKVINLNKLI</sequence>
<protein>
    <submittedName>
        <fullName evidence="2">Uncharacterized protein</fullName>
    </submittedName>
</protein>